<keyword evidence="3" id="KW-1185">Reference proteome</keyword>
<gene>
    <name evidence="2" type="ORF">ABB27_10370</name>
</gene>
<proteinExistence type="predicted"/>
<dbReference type="EMBL" id="LDJJ01000033">
    <property type="protein sequence ID" value="KRG67256.1"/>
    <property type="molecule type" value="Genomic_DNA"/>
</dbReference>
<evidence type="ECO:0000259" key="1">
    <source>
        <dbReference type="Pfam" id="PF24880"/>
    </source>
</evidence>
<comment type="caution">
    <text evidence="2">The sequence shown here is derived from an EMBL/GenBank/DDBJ whole genome shotgun (WGS) entry which is preliminary data.</text>
</comment>
<feature type="domain" description="DUF7738" evidence="1">
    <location>
        <begin position="31"/>
        <end position="142"/>
    </location>
</feature>
<protein>
    <recommendedName>
        <fullName evidence="1">DUF7738 domain-containing protein</fullName>
    </recommendedName>
</protein>
<name>A0A0R0CRB2_9GAMM</name>
<dbReference type="InterPro" id="IPR056640">
    <property type="entry name" value="DUF7738"/>
</dbReference>
<evidence type="ECO:0000313" key="3">
    <source>
        <dbReference type="Proteomes" id="UP000051863"/>
    </source>
</evidence>
<evidence type="ECO:0000313" key="2">
    <source>
        <dbReference type="EMBL" id="KRG67256.1"/>
    </source>
</evidence>
<accession>A0A0R0CRB2</accession>
<dbReference type="Pfam" id="PF24880">
    <property type="entry name" value="DUF7738"/>
    <property type="match status" value="1"/>
</dbReference>
<dbReference type="AlphaFoldDB" id="A0A0R0CRB2"/>
<dbReference type="PATRIC" id="fig|405446.3.peg.1564"/>
<organism evidence="2 3">
    <name type="scientific">Stenotrophomonas terrae</name>
    <dbReference type="NCBI Taxonomy" id="405446"/>
    <lineage>
        <taxon>Bacteria</taxon>
        <taxon>Pseudomonadati</taxon>
        <taxon>Pseudomonadota</taxon>
        <taxon>Gammaproteobacteria</taxon>
        <taxon>Lysobacterales</taxon>
        <taxon>Lysobacteraceae</taxon>
        <taxon>Stenotrophomonas</taxon>
    </lineage>
</organism>
<reference evidence="2 3" key="1">
    <citation type="submission" date="2015-05" db="EMBL/GenBank/DDBJ databases">
        <title>Genome sequencing and analysis of members of genus Stenotrophomonas.</title>
        <authorList>
            <person name="Patil P.P."/>
            <person name="Midha S."/>
            <person name="Patil P.B."/>
        </authorList>
    </citation>
    <scope>NUCLEOTIDE SEQUENCE [LARGE SCALE GENOMIC DNA]</scope>
    <source>
        <strain evidence="2 3">DSM 18941</strain>
    </source>
</reference>
<dbReference type="Proteomes" id="UP000051863">
    <property type="component" value="Unassembled WGS sequence"/>
</dbReference>
<sequence>MMLIGCDVSSSRAESASAAAADAAVKEKPVLEATPTGLIYQGKVLNLGAPMSEWVAVLGADHRSTQPNPSLTVLVWDKLGIRVYPDNAKNPNAGIVTIVLNHMDNEAAGFEVAAPGTELEPLRTYDQSLSLQGLPITNSTTVRDLRAAGGDAWDFSCTKGVATCFTHRTDLAPDQLSIAFAVDGRIEDSVIYTVELQQAAQR</sequence>